<organism evidence="11 12">
    <name type="scientific">Nocardioides mangrovi</name>
    <dbReference type="NCBI Taxonomy" id="2874580"/>
    <lineage>
        <taxon>Bacteria</taxon>
        <taxon>Bacillati</taxon>
        <taxon>Actinomycetota</taxon>
        <taxon>Actinomycetes</taxon>
        <taxon>Propionibacteriales</taxon>
        <taxon>Nocardioidaceae</taxon>
        <taxon>Nocardioides</taxon>
    </lineage>
</organism>
<comment type="caution">
    <text evidence="11">The sequence shown here is derived from an EMBL/GenBank/DDBJ whole genome shotgun (WGS) entry which is preliminary data.</text>
</comment>
<feature type="transmembrane region" description="Helical" evidence="9">
    <location>
        <begin position="100"/>
        <end position="117"/>
    </location>
</feature>
<evidence type="ECO:0000256" key="5">
    <source>
        <dbReference type="ARBA" id="ARBA00022989"/>
    </source>
</evidence>
<dbReference type="EMBL" id="JAIQZJ010000003">
    <property type="protein sequence ID" value="MBZ5738001.1"/>
    <property type="molecule type" value="Genomic_DNA"/>
</dbReference>
<evidence type="ECO:0000313" key="12">
    <source>
        <dbReference type="Proteomes" id="UP000780875"/>
    </source>
</evidence>
<dbReference type="CDD" id="cd06173">
    <property type="entry name" value="MFS_MefA_like"/>
    <property type="match status" value="1"/>
</dbReference>
<dbReference type="SUPFAM" id="SSF103473">
    <property type="entry name" value="MFS general substrate transporter"/>
    <property type="match status" value="1"/>
</dbReference>
<gene>
    <name evidence="11" type="ORF">K8U61_07495</name>
</gene>
<keyword evidence="12" id="KW-1185">Reference proteome</keyword>
<evidence type="ECO:0000256" key="8">
    <source>
        <dbReference type="ARBA" id="ARBA00040914"/>
    </source>
</evidence>
<sequence length="416" mass="42259">MTTRASSRTPMRGWLVSEAISLTGTRVSMIALPWFVLTTTGSPTRTGAVALAEMLPLVVLKVLSGPVIDRIGARRVSIACDTASVAAVGAIPLMHEAGLLGFPLLLVLVALAGALRGPGDAAKAALTPAVVAEAGVPMERATGLHSTVDRTAGLVGAAAAAALVAALGAADALVVDALSFGLSAAVLAATTGRLPRVQSEEAGDATPYAARLRLGWDFLRRDRVLLGVTIMVALTNLLDAAYATVLVPVWSDEVVGSAGGVALVFAVFGGSAAAGALVAAAWAARLPRYRTYLIAFLVCGLPRFAAFGLGLPLGVVVAVIAVSGFAAGFINPVLSAVIFERIPEPLVGRVSALTTAMCFALIPFGGLLGGSLVAAAGLATAMLVAGLAYFVVTMAPAVDPRWREFDRRPEPVPVPA</sequence>
<dbReference type="Proteomes" id="UP000780875">
    <property type="component" value="Unassembled WGS sequence"/>
</dbReference>
<evidence type="ECO:0000256" key="9">
    <source>
        <dbReference type="SAM" id="Phobius"/>
    </source>
</evidence>
<feature type="transmembrane region" description="Helical" evidence="9">
    <location>
        <begin position="291"/>
        <end position="309"/>
    </location>
</feature>
<dbReference type="InterPro" id="IPR020846">
    <property type="entry name" value="MFS_dom"/>
</dbReference>
<reference evidence="11 12" key="1">
    <citation type="submission" date="2021-09" db="EMBL/GenBank/DDBJ databases">
        <title>Whole genome sequence of Nocardioides sp. GBK3QG-3.</title>
        <authorList>
            <person name="Tuo L."/>
        </authorList>
    </citation>
    <scope>NUCLEOTIDE SEQUENCE [LARGE SCALE GENOMIC DNA]</scope>
    <source>
        <strain evidence="11 12">GBK3QG-3</strain>
    </source>
</reference>
<dbReference type="InterPro" id="IPR036259">
    <property type="entry name" value="MFS_trans_sf"/>
</dbReference>
<keyword evidence="4 9" id="KW-0812">Transmembrane</keyword>
<protein>
    <recommendedName>
        <fullName evidence="8">Multidrug efflux pump Tap</fullName>
    </recommendedName>
</protein>
<dbReference type="Gene3D" id="1.20.1250.20">
    <property type="entry name" value="MFS general substrate transporter like domains"/>
    <property type="match status" value="1"/>
</dbReference>
<evidence type="ECO:0000256" key="2">
    <source>
        <dbReference type="ARBA" id="ARBA00022448"/>
    </source>
</evidence>
<keyword evidence="3" id="KW-1003">Cell membrane</keyword>
<comment type="similarity">
    <text evidence="7">Belongs to the major facilitator superfamily. Drug:H(+) antiporter-3 (DHA3) (TC 2.A.1.21) family.</text>
</comment>
<dbReference type="RefSeq" id="WP_224122375.1">
    <property type="nucleotide sequence ID" value="NZ_JAIQZJ010000003.1"/>
</dbReference>
<feature type="transmembrane region" description="Helical" evidence="9">
    <location>
        <begin position="224"/>
        <end position="250"/>
    </location>
</feature>
<dbReference type="PANTHER" id="PTHR23513">
    <property type="entry name" value="INTEGRAL MEMBRANE EFFLUX PROTEIN-RELATED"/>
    <property type="match status" value="1"/>
</dbReference>
<feature type="transmembrane region" description="Helical" evidence="9">
    <location>
        <begin position="372"/>
        <end position="398"/>
    </location>
</feature>
<feature type="transmembrane region" description="Helical" evidence="9">
    <location>
        <begin position="262"/>
        <end position="284"/>
    </location>
</feature>
<proteinExistence type="inferred from homology"/>
<dbReference type="Pfam" id="PF07690">
    <property type="entry name" value="MFS_1"/>
    <property type="match status" value="1"/>
</dbReference>
<evidence type="ECO:0000256" key="6">
    <source>
        <dbReference type="ARBA" id="ARBA00023136"/>
    </source>
</evidence>
<evidence type="ECO:0000256" key="7">
    <source>
        <dbReference type="ARBA" id="ARBA00038075"/>
    </source>
</evidence>
<evidence type="ECO:0000259" key="10">
    <source>
        <dbReference type="PROSITE" id="PS50850"/>
    </source>
</evidence>
<feature type="domain" description="Major facilitator superfamily (MFS) profile" evidence="10">
    <location>
        <begin position="1"/>
        <end position="403"/>
    </location>
</feature>
<comment type="subcellular location">
    <subcellularLocation>
        <location evidence="1">Cell inner membrane</location>
        <topology evidence="1">Multi-pass membrane protein</topology>
    </subcellularLocation>
</comment>
<feature type="transmembrane region" description="Helical" evidence="9">
    <location>
        <begin position="346"/>
        <end position="366"/>
    </location>
</feature>
<keyword evidence="5 9" id="KW-1133">Transmembrane helix</keyword>
<evidence type="ECO:0000256" key="1">
    <source>
        <dbReference type="ARBA" id="ARBA00004429"/>
    </source>
</evidence>
<feature type="transmembrane region" description="Helical" evidence="9">
    <location>
        <begin position="315"/>
        <end position="339"/>
    </location>
</feature>
<evidence type="ECO:0000256" key="3">
    <source>
        <dbReference type="ARBA" id="ARBA00022475"/>
    </source>
</evidence>
<accession>A0ABS7UAK4</accession>
<dbReference type="PANTHER" id="PTHR23513:SF9">
    <property type="entry name" value="ENTEROBACTIN EXPORTER ENTS"/>
    <property type="match status" value="1"/>
</dbReference>
<keyword evidence="6 9" id="KW-0472">Membrane</keyword>
<feature type="transmembrane region" description="Helical" evidence="9">
    <location>
        <begin position="12"/>
        <end position="35"/>
    </location>
</feature>
<evidence type="ECO:0000256" key="4">
    <source>
        <dbReference type="ARBA" id="ARBA00022692"/>
    </source>
</evidence>
<dbReference type="PROSITE" id="PS50850">
    <property type="entry name" value="MFS"/>
    <property type="match status" value="1"/>
</dbReference>
<evidence type="ECO:0000313" key="11">
    <source>
        <dbReference type="EMBL" id="MBZ5738001.1"/>
    </source>
</evidence>
<name>A0ABS7UAK4_9ACTN</name>
<dbReference type="InterPro" id="IPR011701">
    <property type="entry name" value="MFS"/>
</dbReference>
<keyword evidence="2" id="KW-0813">Transport</keyword>